<evidence type="ECO:0000313" key="4">
    <source>
        <dbReference type="Proteomes" id="UP000192247"/>
    </source>
</evidence>
<proteinExistence type="predicted"/>
<dbReference type="EMBL" id="MNPL01008071">
    <property type="protein sequence ID" value="OQR74384.1"/>
    <property type="molecule type" value="Genomic_DNA"/>
</dbReference>
<comment type="caution">
    <text evidence="3">The sequence shown here is derived from an EMBL/GenBank/DDBJ whole genome shotgun (WGS) entry which is preliminary data.</text>
</comment>
<name>A0A1V9XLH4_9ACAR</name>
<dbReference type="InterPro" id="IPR022189">
    <property type="entry name" value="SMTN"/>
</dbReference>
<accession>A0A1V9XLH4</accession>
<feature type="region of interest" description="Disordered" evidence="1">
    <location>
        <begin position="38"/>
        <end position="72"/>
    </location>
</feature>
<organism evidence="3 4">
    <name type="scientific">Tropilaelaps mercedesae</name>
    <dbReference type="NCBI Taxonomy" id="418985"/>
    <lineage>
        <taxon>Eukaryota</taxon>
        <taxon>Metazoa</taxon>
        <taxon>Ecdysozoa</taxon>
        <taxon>Arthropoda</taxon>
        <taxon>Chelicerata</taxon>
        <taxon>Arachnida</taxon>
        <taxon>Acari</taxon>
        <taxon>Parasitiformes</taxon>
        <taxon>Mesostigmata</taxon>
        <taxon>Gamasina</taxon>
        <taxon>Dermanyssoidea</taxon>
        <taxon>Laelapidae</taxon>
        <taxon>Tropilaelaps</taxon>
    </lineage>
</organism>
<sequence length="72" mass="8456">MAGNLGAIEDEQVLAEMLEEETDFEKRSAIRSRLTELKRQKREMREAQAKRRENDRELAIRNKAAQAQLQKQ</sequence>
<evidence type="ECO:0000256" key="1">
    <source>
        <dbReference type="SAM" id="MobiDB-lite"/>
    </source>
</evidence>
<reference evidence="3 4" key="1">
    <citation type="journal article" date="2017" name="Gigascience">
        <title>Draft genome of the honey bee ectoparasitic mite, Tropilaelaps mercedesae, is shaped by the parasitic life history.</title>
        <authorList>
            <person name="Dong X."/>
            <person name="Armstrong S.D."/>
            <person name="Xia D."/>
            <person name="Makepeace B.L."/>
            <person name="Darby A.C."/>
            <person name="Kadowaki T."/>
        </authorList>
    </citation>
    <scope>NUCLEOTIDE SEQUENCE [LARGE SCALE GENOMIC DNA]</scope>
    <source>
        <strain evidence="3">Wuxi-XJTLU</strain>
    </source>
</reference>
<gene>
    <name evidence="3" type="ORF">BIW11_09112</name>
</gene>
<feature type="domain" description="Smoothelin" evidence="2">
    <location>
        <begin position="1"/>
        <end position="41"/>
    </location>
</feature>
<dbReference type="Proteomes" id="UP000192247">
    <property type="component" value="Unassembled WGS sequence"/>
</dbReference>
<feature type="compositionally biased region" description="Basic and acidic residues" evidence="1">
    <location>
        <begin position="38"/>
        <end position="60"/>
    </location>
</feature>
<dbReference type="AlphaFoldDB" id="A0A1V9XLH4"/>
<protein>
    <recommendedName>
        <fullName evidence="2">Smoothelin domain-containing protein</fullName>
    </recommendedName>
</protein>
<dbReference type="InParanoid" id="A0A1V9XLH4"/>
<keyword evidence="4" id="KW-1185">Reference proteome</keyword>
<dbReference type="Pfam" id="PF12510">
    <property type="entry name" value="Smoothelin"/>
    <property type="match status" value="1"/>
</dbReference>
<evidence type="ECO:0000259" key="2">
    <source>
        <dbReference type="Pfam" id="PF12510"/>
    </source>
</evidence>
<evidence type="ECO:0000313" key="3">
    <source>
        <dbReference type="EMBL" id="OQR74384.1"/>
    </source>
</evidence>
<feature type="non-terminal residue" evidence="3">
    <location>
        <position position="72"/>
    </location>
</feature>